<evidence type="ECO:0000313" key="11">
    <source>
        <dbReference type="EMBL" id="MEN2744577.1"/>
    </source>
</evidence>
<gene>
    <name evidence="8" type="primary">priA</name>
    <name evidence="11" type="ORF">ABCQ75_08480</name>
</gene>
<feature type="binding site" evidence="8">
    <location>
        <position position="486"/>
    </location>
    <ligand>
        <name>Zn(2+)</name>
        <dbReference type="ChEBI" id="CHEBI:29105"/>
        <label>1</label>
    </ligand>
</feature>
<keyword evidence="6 8" id="KW-0067">ATP-binding</keyword>
<comment type="cofactor">
    <cofactor evidence="8">
        <name>Zn(2+)</name>
        <dbReference type="ChEBI" id="CHEBI:29105"/>
    </cofactor>
    <text evidence="8">Binds 2 zinc ions per subunit.</text>
</comment>
<dbReference type="InterPro" id="IPR027417">
    <property type="entry name" value="P-loop_NTPase"/>
</dbReference>
<keyword evidence="12" id="KW-1185">Reference proteome</keyword>
<reference evidence="11 12" key="1">
    <citation type="submission" date="2024-05" db="EMBL/GenBank/DDBJ databases">
        <title>Sinomonas sp. nov., isolated from a waste landfill.</title>
        <authorList>
            <person name="Zhao Y."/>
        </authorList>
    </citation>
    <scope>NUCLEOTIDE SEQUENCE [LARGE SCALE GENOMIC DNA]</scope>
    <source>
        <strain evidence="11 12">CCTCC AB2014300</strain>
    </source>
</reference>
<organism evidence="11 12">
    <name type="scientific">Sinomonas halotolerans</name>
    <dbReference type="NCBI Taxonomy" id="1644133"/>
    <lineage>
        <taxon>Bacteria</taxon>
        <taxon>Bacillati</taxon>
        <taxon>Actinomycetota</taxon>
        <taxon>Actinomycetes</taxon>
        <taxon>Micrococcales</taxon>
        <taxon>Micrococcaceae</taxon>
        <taxon>Sinomonas</taxon>
    </lineage>
</organism>
<dbReference type="SUPFAM" id="SSF52540">
    <property type="entry name" value="P-loop containing nucleoside triphosphate hydrolases"/>
    <property type="match status" value="1"/>
</dbReference>
<comment type="subunit">
    <text evidence="8">Component of the replication restart primosome.</text>
</comment>
<feature type="region of interest" description="Disordered" evidence="9">
    <location>
        <begin position="1"/>
        <end position="36"/>
    </location>
</feature>
<protein>
    <recommendedName>
        <fullName evidence="8">Probable replication restart protein PriA</fullName>
    </recommendedName>
    <alternativeName>
        <fullName evidence="8">Putative ATP-dependent DNA helicase PriA</fullName>
    </alternativeName>
</protein>
<proteinExistence type="inferred from homology"/>
<evidence type="ECO:0000313" key="12">
    <source>
        <dbReference type="Proteomes" id="UP001422074"/>
    </source>
</evidence>
<feature type="binding site" evidence="8">
    <location>
        <position position="489"/>
    </location>
    <ligand>
        <name>Zn(2+)</name>
        <dbReference type="ChEBI" id="CHEBI:29105"/>
        <label>1</label>
    </ligand>
</feature>
<evidence type="ECO:0000256" key="8">
    <source>
        <dbReference type="HAMAP-Rule" id="MF_00983"/>
    </source>
</evidence>
<comment type="function">
    <text evidence="8">Initiates the restart of stalled replication forks, which reloads the replicative helicase on sites other than the origin of replication. Recognizes and binds to abandoned replication forks and remodels them to uncover a helicase loading site. Promotes assembly of the primosome at these replication forks.</text>
</comment>
<feature type="binding site" evidence="8">
    <location>
        <position position="477"/>
    </location>
    <ligand>
        <name>Zn(2+)</name>
        <dbReference type="ChEBI" id="CHEBI:29105"/>
        <label>2</label>
    </ligand>
</feature>
<comment type="caution">
    <text evidence="11">The sequence shown here is derived from an EMBL/GenBank/DDBJ whole genome shotgun (WGS) entry which is preliminary data.</text>
</comment>
<keyword evidence="5 8" id="KW-0862">Zinc</keyword>
<evidence type="ECO:0000256" key="7">
    <source>
        <dbReference type="ARBA" id="ARBA00023125"/>
    </source>
</evidence>
<feature type="binding site" evidence="8">
    <location>
        <position position="474"/>
    </location>
    <ligand>
        <name>Zn(2+)</name>
        <dbReference type="ChEBI" id="CHEBI:29105"/>
        <label>2</label>
    </ligand>
</feature>
<dbReference type="EMBL" id="JBDFRB010000006">
    <property type="protein sequence ID" value="MEN2744577.1"/>
    <property type="molecule type" value="Genomic_DNA"/>
</dbReference>
<keyword evidence="4 8" id="KW-0547">Nucleotide-binding</keyword>
<dbReference type="Gene3D" id="3.40.50.300">
    <property type="entry name" value="P-loop containing nucleotide triphosphate hydrolases"/>
    <property type="match status" value="1"/>
</dbReference>
<feature type="binding site" evidence="8">
    <location>
        <position position="445"/>
    </location>
    <ligand>
        <name>Zn(2+)</name>
        <dbReference type="ChEBI" id="CHEBI:29105"/>
        <label>1</label>
    </ligand>
</feature>
<dbReference type="InterPro" id="IPR041222">
    <property type="entry name" value="PriA_3primeBD"/>
</dbReference>
<evidence type="ECO:0000256" key="9">
    <source>
        <dbReference type="SAM" id="MobiDB-lite"/>
    </source>
</evidence>
<feature type="binding site" evidence="8">
    <location>
        <position position="448"/>
    </location>
    <ligand>
        <name>Zn(2+)</name>
        <dbReference type="ChEBI" id="CHEBI:29105"/>
        <label>1</label>
    </ligand>
</feature>
<dbReference type="HAMAP" id="MF_00983">
    <property type="entry name" value="PriA"/>
    <property type="match status" value="1"/>
</dbReference>
<evidence type="ECO:0000256" key="6">
    <source>
        <dbReference type="ARBA" id="ARBA00022840"/>
    </source>
</evidence>
<dbReference type="InterPro" id="IPR042115">
    <property type="entry name" value="PriA_3primeBD_sf"/>
</dbReference>
<sequence>MPAHPSGADAVQPSLLTGFPAPSRPEPGPRPAAEAPVARVCVESPLPQLDRLFDYLVTEELDSAAVPGVRVRVRVAGQEHTGFLLERRETSDAGVRLAPLGAVLSALPVLAPEVAALAAAVAERWSGALGDVLRFAVPPRAAKVEAEFAAAGPSEAAAPAPAGPATAAAAPAGAAADAPVSGTPESGLPAADAGWARLRSGPAFLRHLAAGGSPRAALEAPSGYGPTGWPHLIARAVVAARLSGRGALVVVPDRRDLVRVHAAVEEALAAALPDDRVVRLAAEDGPSARARAFLTLLTGQASVAVGTRSAVFAPVQRLGLMVCWDDGDDLHSEPRAPYFHAREVLLLRAEQAGSALLLAGHAVTTEAQRLVEAGWLARIAADRPVLRAALPRVTSTADSVESARDPLARIARLPHAAWQAAREALVHGPVLVQVARAGYAPSLACTACRAPARCRHCAGPLAEQASGRERLVACRWCGRPELDFACATCGGRGLRRSAVGALRTAEELGRAFPGVPVVTSSGEAVKAEVGERPALVVATVGAEPVAAGGYCAALLLDGDSLLRRESLRAGEEALRRWLNAASLVRPAAEGGRVVITAGESEAVSALVRWDPAGFAGRELAQRRELGLPPAVRVASVSGARTDVEAFASAALEVLARPGVHGLGPVPATEAGSGQEAEPRWRWLVFFPVAEGAAVTRGLRSVRTSLAARRIGGPVQIKVDAPDVL</sequence>
<comment type="similarity">
    <text evidence="8">Belongs to the helicase family. PriA subfamily.</text>
</comment>
<accession>A0ABU9WZF2</accession>
<keyword evidence="3 8" id="KW-0479">Metal-binding</keyword>
<dbReference type="Pfam" id="PF17764">
    <property type="entry name" value="PriA_3primeBD"/>
    <property type="match status" value="1"/>
</dbReference>
<evidence type="ECO:0000259" key="10">
    <source>
        <dbReference type="Pfam" id="PF17764"/>
    </source>
</evidence>
<evidence type="ECO:0000256" key="1">
    <source>
        <dbReference type="ARBA" id="ARBA00022515"/>
    </source>
</evidence>
<keyword evidence="2 8" id="KW-0235">DNA replication</keyword>
<keyword evidence="1 8" id="KW-0639">Primosome</keyword>
<name>A0ABU9WZF2_9MICC</name>
<evidence type="ECO:0000256" key="2">
    <source>
        <dbReference type="ARBA" id="ARBA00022705"/>
    </source>
</evidence>
<dbReference type="Proteomes" id="UP001422074">
    <property type="component" value="Unassembled WGS sequence"/>
</dbReference>
<dbReference type="PANTHER" id="PTHR30580">
    <property type="entry name" value="PRIMOSOMAL PROTEIN N"/>
    <property type="match status" value="1"/>
</dbReference>
<dbReference type="InterPro" id="IPR005259">
    <property type="entry name" value="PriA"/>
</dbReference>
<comment type="caution">
    <text evidence="8">As this protein does not have any detectable helicase domains, it probably does not have helicase activity.</text>
</comment>
<keyword evidence="7 8" id="KW-0238">DNA-binding</keyword>
<feature type="domain" description="Primosomal protein N' 3' DNA-binding" evidence="10">
    <location>
        <begin position="40"/>
        <end position="138"/>
    </location>
</feature>
<feature type="binding site" evidence="8">
    <location>
        <position position="457"/>
    </location>
    <ligand>
        <name>Zn(2+)</name>
        <dbReference type="ChEBI" id="CHEBI:29105"/>
        <label>2</label>
    </ligand>
</feature>
<dbReference type="PANTHER" id="PTHR30580:SF0">
    <property type="entry name" value="PRIMOSOMAL PROTEIN N"/>
    <property type="match status" value="1"/>
</dbReference>
<evidence type="ECO:0000256" key="3">
    <source>
        <dbReference type="ARBA" id="ARBA00022723"/>
    </source>
</evidence>
<feature type="binding site" evidence="8">
    <location>
        <position position="454"/>
    </location>
    <ligand>
        <name>Zn(2+)</name>
        <dbReference type="ChEBI" id="CHEBI:29105"/>
        <label>2</label>
    </ligand>
</feature>
<dbReference type="RefSeq" id="WP_345884701.1">
    <property type="nucleotide sequence ID" value="NZ_JBDFRB010000006.1"/>
</dbReference>
<evidence type="ECO:0000256" key="5">
    <source>
        <dbReference type="ARBA" id="ARBA00022833"/>
    </source>
</evidence>
<evidence type="ECO:0000256" key="4">
    <source>
        <dbReference type="ARBA" id="ARBA00022741"/>
    </source>
</evidence>
<dbReference type="Gene3D" id="3.40.1440.60">
    <property type="entry name" value="PriA, 3(prime) DNA-binding domain"/>
    <property type="match status" value="1"/>
</dbReference>